<accession>A0A0V1F512</accession>
<name>A0A0V1F512_TRIPS</name>
<keyword evidence="2" id="KW-1185">Reference proteome</keyword>
<evidence type="ECO:0000313" key="2">
    <source>
        <dbReference type="Proteomes" id="UP000054995"/>
    </source>
</evidence>
<dbReference type="EMBL" id="JYDT01000292">
    <property type="protein sequence ID" value="KRY80913.1"/>
    <property type="molecule type" value="Genomic_DNA"/>
</dbReference>
<evidence type="ECO:0000313" key="1">
    <source>
        <dbReference type="EMBL" id="KRY80913.1"/>
    </source>
</evidence>
<comment type="caution">
    <text evidence="1">The sequence shown here is derived from an EMBL/GenBank/DDBJ whole genome shotgun (WGS) entry which is preliminary data.</text>
</comment>
<gene>
    <name evidence="1" type="ORF">T4D_11373</name>
</gene>
<reference evidence="1 2" key="1">
    <citation type="submission" date="2015-01" db="EMBL/GenBank/DDBJ databases">
        <title>Evolution of Trichinella species and genotypes.</title>
        <authorList>
            <person name="Korhonen P.K."/>
            <person name="Edoardo P."/>
            <person name="Giuseppe L.R."/>
            <person name="Gasser R.B."/>
        </authorList>
    </citation>
    <scope>NUCLEOTIDE SEQUENCE [LARGE SCALE GENOMIC DNA]</scope>
    <source>
        <strain evidence="1">ISS470</strain>
    </source>
</reference>
<sequence length="81" mass="9255">MNQGLYLGVKSGHKKTPFSEQIAKNFWTEDGSGAAPELFPLRRISYYFVNSTVVFYPKHLHRFFLTSYLIPDSITIISQPG</sequence>
<dbReference type="Proteomes" id="UP000054995">
    <property type="component" value="Unassembled WGS sequence"/>
</dbReference>
<protein>
    <submittedName>
        <fullName evidence="1">Uncharacterized protein</fullName>
    </submittedName>
</protein>
<proteinExistence type="predicted"/>
<dbReference type="AlphaFoldDB" id="A0A0V1F512"/>
<organism evidence="1 2">
    <name type="scientific">Trichinella pseudospiralis</name>
    <name type="common">Parasitic roundworm</name>
    <dbReference type="NCBI Taxonomy" id="6337"/>
    <lineage>
        <taxon>Eukaryota</taxon>
        <taxon>Metazoa</taxon>
        <taxon>Ecdysozoa</taxon>
        <taxon>Nematoda</taxon>
        <taxon>Enoplea</taxon>
        <taxon>Dorylaimia</taxon>
        <taxon>Trichinellida</taxon>
        <taxon>Trichinellidae</taxon>
        <taxon>Trichinella</taxon>
    </lineage>
</organism>